<reference evidence="16 22" key="4">
    <citation type="journal article" date="2019" name="Nat. Med.">
        <title>A library of human gut bacterial isolates paired with longitudinal multiomics data enables mechanistic microbiome research.</title>
        <authorList>
            <person name="Poyet M."/>
            <person name="Groussin M."/>
            <person name="Gibbons S.M."/>
            <person name="Avila-Pacheco J."/>
            <person name="Jiang X."/>
            <person name="Kearney S.M."/>
            <person name="Perrotta A.R."/>
            <person name="Berdy B."/>
            <person name="Zhao S."/>
            <person name="Lieberman T.D."/>
            <person name="Swanson P.K."/>
            <person name="Smith M."/>
            <person name="Roesemann S."/>
            <person name="Alexander J.E."/>
            <person name="Rich S.A."/>
            <person name="Livny J."/>
            <person name="Vlamakis H."/>
            <person name="Clish C."/>
            <person name="Bullock K."/>
            <person name="Deik A."/>
            <person name="Scott J."/>
            <person name="Pierce K.A."/>
            <person name="Xavier R.J."/>
            <person name="Alm E.J."/>
        </authorList>
    </citation>
    <scope>NUCLEOTIDE SEQUENCE [LARGE SCALE GENOMIC DNA]</scope>
    <source>
        <strain evidence="16 22">BIOML-A1</strain>
    </source>
</reference>
<keyword evidence="7 12" id="KW-0406">Ion transport</keyword>
<dbReference type="InterPro" id="IPR005864">
    <property type="entry name" value="ATP_synth_F0_bsu_bac"/>
</dbReference>
<evidence type="ECO:0000313" key="22">
    <source>
        <dbReference type="Proteomes" id="UP000461506"/>
    </source>
</evidence>
<evidence type="ECO:0000256" key="4">
    <source>
        <dbReference type="ARBA" id="ARBA00022692"/>
    </source>
</evidence>
<evidence type="ECO:0000256" key="8">
    <source>
        <dbReference type="ARBA" id="ARBA00023136"/>
    </source>
</evidence>
<comment type="similarity">
    <text evidence="1 12 13">Belongs to the ATPase B chain family.</text>
</comment>
<dbReference type="GO" id="GO:0012505">
    <property type="term" value="C:endomembrane system"/>
    <property type="evidence" value="ECO:0007669"/>
    <property type="project" value="UniProtKB-SubCell"/>
</dbReference>
<evidence type="ECO:0000256" key="7">
    <source>
        <dbReference type="ARBA" id="ARBA00023065"/>
    </source>
</evidence>
<dbReference type="PANTHER" id="PTHR33445:SF2">
    <property type="entry name" value="ATP SYNTHASE SUBUNIT B', CHLOROPLASTIC"/>
    <property type="match status" value="1"/>
</dbReference>
<reference evidence="15 20" key="2">
    <citation type="submission" date="2017-10" db="EMBL/GenBank/DDBJ databases">
        <title>Complete Genome Sequence of Faecalibacterium prausnitzii isolated from the gut of healthy adult Indian.</title>
        <authorList>
            <person name="Bag S."/>
            <person name="Ghosh T.S."/>
            <person name="Das B."/>
        </authorList>
    </citation>
    <scope>NUCLEOTIDE SEQUENCE [LARGE SCALE GENOMIC DNA]</scope>
    <source>
        <strain evidence="15 20">Indica</strain>
    </source>
</reference>
<evidence type="ECO:0000256" key="13">
    <source>
        <dbReference type="RuleBase" id="RU003848"/>
    </source>
</evidence>
<feature type="coiled-coil region" evidence="14">
    <location>
        <begin position="45"/>
        <end position="97"/>
    </location>
</feature>
<evidence type="ECO:0000313" key="16">
    <source>
        <dbReference type="EMBL" id="MSC62226.1"/>
    </source>
</evidence>
<keyword evidence="9 12" id="KW-0066">ATP synthesis</keyword>
<keyword evidence="12" id="KW-1003">Cell membrane</keyword>
<dbReference type="RefSeq" id="WP_005933084.1">
    <property type="nucleotide sequence ID" value="NZ_CABVEJ010000002.1"/>
</dbReference>
<protein>
    <recommendedName>
        <fullName evidence="12">ATP synthase subunit b</fullName>
    </recommendedName>
    <alternativeName>
        <fullName evidence="12">ATP synthase F(0) sector subunit b</fullName>
    </alternativeName>
    <alternativeName>
        <fullName evidence="12">ATPase subunit I</fullName>
    </alternativeName>
    <alternativeName>
        <fullName evidence="12">F-type ATPase subunit b</fullName>
        <shortName evidence="12">F-ATPase subunit b</shortName>
    </alternativeName>
</protein>
<reference evidence="18 21" key="3">
    <citation type="submission" date="2018-08" db="EMBL/GenBank/DDBJ databases">
        <title>A genome reference for cultivated species of the human gut microbiota.</title>
        <authorList>
            <person name="Zou Y."/>
            <person name="Xue W."/>
            <person name="Luo G."/>
        </authorList>
    </citation>
    <scope>NUCLEOTIDE SEQUENCE [LARGE SCALE GENOMIC DNA]</scope>
    <source>
        <strain evidence="18 21">AF36-11AT</strain>
    </source>
</reference>
<sequence length="163" mass="18033">MLTLNLNLLYTVVNVLILFLLLRKFLYKPVMGIIAQRQKQVDDALNAAETSKKEAAAAMNAAQDKLRNVDTEAAARRETYEQQAETAKQQLLAEAQKQADAIVAEGKAAAEAERQHKLREADAQTTALARAMCEKLLSRNLTEQDDSRLLDDLLEKAGAEHGN</sequence>
<dbReference type="GO" id="GO:0046933">
    <property type="term" value="F:proton-transporting ATP synthase activity, rotational mechanism"/>
    <property type="evidence" value="ECO:0007669"/>
    <property type="project" value="UniProtKB-UniRule"/>
</dbReference>
<name>A0A2A7BDB5_9FIRM</name>
<dbReference type="InterPro" id="IPR002146">
    <property type="entry name" value="ATP_synth_b/b'su_bac/chlpt"/>
</dbReference>
<evidence type="ECO:0000256" key="1">
    <source>
        <dbReference type="ARBA" id="ARBA00005513"/>
    </source>
</evidence>
<dbReference type="GO" id="GO:0045259">
    <property type="term" value="C:proton-transporting ATP synthase complex"/>
    <property type="evidence" value="ECO:0007669"/>
    <property type="project" value="UniProtKB-KW"/>
</dbReference>
<evidence type="ECO:0000256" key="3">
    <source>
        <dbReference type="ARBA" id="ARBA00022547"/>
    </source>
</evidence>
<dbReference type="Pfam" id="PF00430">
    <property type="entry name" value="ATP-synt_B"/>
    <property type="match status" value="1"/>
</dbReference>
<keyword evidence="14" id="KW-0175">Coiled coil</keyword>
<comment type="subunit">
    <text evidence="12">F-type ATPases have 2 components, F(1) - the catalytic core - and F(0) - the membrane proton channel. F(1) has five subunits: alpha(3), beta(3), gamma(1), delta(1), epsilon(1). F(0) has three main subunits: a(1), b(2) and c(10-14). The alpha and beta chains form an alternating ring which encloses part of the gamma chain. F(1) is attached to F(0) by a central stalk formed by the gamma and epsilon chains, while a peripheral stalk is formed by the delta and b chains.</text>
</comment>
<accession>A0A2A7BDB5</accession>
<dbReference type="EMBL" id="CP023819">
    <property type="protein sequence ID" value="ATL89510.1"/>
    <property type="molecule type" value="Genomic_DNA"/>
</dbReference>
<dbReference type="Proteomes" id="UP000461506">
    <property type="component" value="Unassembled WGS sequence"/>
</dbReference>
<comment type="function">
    <text evidence="10 12">F(1)F(0) ATP synthase produces ATP from ADP in the presence of a proton or sodium gradient. F-type ATPases consist of two structural domains, F(1) containing the extramembraneous catalytic core and F(0) containing the membrane proton channel, linked together by a central stalk and a peripheral stalk. During catalysis, ATP synthesis in the catalytic domain of F(1) is coupled via a rotary mechanism of the central stalk subunits to proton translocation.</text>
</comment>
<evidence type="ECO:0000313" key="19">
    <source>
        <dbReference type="Proteomes" id="UP000220438"/>
    </source>
</evidence>
<keyword evidence="4 12" id="KW-0812">Transmembrane</keyword>
<dbReference type="Proteomes" id="UP000261140">
    <property type="component" value="Unassembled WGS sequence"/>
</dbReference>
<evidence type="ECO:0000313" key="15">
    <source>
        <dbReference type="EMBL" id="ATL89510.1"/>
    </source>
</evidence>
<organism evidence="17 19">
    <name type="scientific">Faecalibacterium prausnitzii</name>
    <dbReference type="NCBI Taxonomy" id="853"/>
    <lineage>
        <taxon>Bacteria</taxon>
        <taxon>Bacillati</taxon>
        <taxon>Bacillota</taxon>
        <taxon>Clostridia</taxon>
        <taxon>Eubacteriales</taxon>
        <taxon>Oscillospiraceae</taxon>
        <taxon>Faecalibacterium</taxon>
    </lineage>
</organism>
<dbReference type="EMBL" id="NOUW01000021">
    <property type="protein sequence ID" value="PDX89318.1"/>
    <property type="molecule type" value="Genomic_DNA"/>
</dbReference>
<dbReference type="GO" id="GO:0005886">
    <property type="term" value="C:plasma membrane"/>
    <property type="evidence" value="ECO:0007669"/>
    <property type="project" value="UniProtKB-SubCell"/>
</dbReference>
<evidence type="ECO:0000256" key="10">
    <source>
        <dbReference type="ARBA" id="ARBA00025198"/>
    </source>
</evidence>
<dbReference type="EMBL" id="WKQN01000002">
    <property type="protein sequence ID" value="MSC62226.1"/>
    <property type="molecule type" value="Genomic_DNA"/>
</dbReference>
<evidence type="ECO:0000256" key="11">
    <source>
        <dbReference type="ARBA" id="ARBA00037847"/>
    </source>
</evidence>
<evidence type="ECO:0000313" key="20">
    <source>
        <dbReference type="Proteomes" id="UP000223709"/>
    </source>
</evidence>
<keyword evidence="8 12" id="KW-0472">Membrane</keyword>
<dbReference type="KEGG" id="fpra:CG447_04630"/>
<dbReference type="InterPro" id="IPR050059">
    <property type="entry name" value="ATP_synthase_B_chain"/>
</dbReference>
<dbReference type="HAMAP" id="MF_01398">
    <property type="entry name" value="ATP_synth_b_bprime"/>
    <property type="match status" value="1"/>
</dbReference>
<dbReference type="Proteomes" id="UP000223709">
    <property type="component" value="Chromosome"/>
</dbReference>
<keyword evidence="5 12" id="KW-0375">Hydrogen ion transport</keyword>
<keyword evidence="6 12" id="KW-1133">Transmembrane helix</keyword>
<evidence type="ECO:0000256" key="14">
    <source>
        <dbReference type="SAM" id="Coils"/>
    </source>
</evidence>
<dbReference type="GO" id="GO:0016787">
    <property type="term" value="F:hydrolase activity"/>
    <property type="evidence" value="ECO:0007669"/>
    <property type="project" value="UniProtKB-KW"/>
</dbReference>
<keyword evidence="3 12" id="KW-0138">CF(0)</keyword>
<dbReference type="Proteomes" id="UP000220438">
    <property type="component" value="Unassembled WGS sequence"/>
</dbReference>
<keyword evidence="18" id="KW-0378">Hydrolase</keyword>
<evidence type="ECO:0000256" key="2">
    <source>
        <dbReference type="ARBA" id="ARBA00022448"/>
    </source>
</evidence>
<dbReference type="PANTHER" id="PTHR33445">
    <property type="entry name" value="ATP SYNTHASE SUBUNIT B', CHLOROPLASTIC"/>
    <property type="match status" value="1"/>
</dbReference>
<evidence type="ECO:0000313" key="18">
    <source>
        <dbReference type="EMBL" id="RGB72086.1"/>
    </source>
</evidence>
<feature type="transmembrane region" description="Helical" evidence="12">
    <location>
        <begin position="6"/>
        <end position="22"/>
    </location>
</feature>
<dbReference type="EMBL" id="QVEQ01000003">
    <property type="protein sequence ID" value="RGB72086.1"/>
    <property type="molecule type" value="Genomic_DNA"/>
</dbReference>
<evidence type="ECO:0000256" key="6">
    <source>
        <dbReference type="ARBA" id="ARBA00022989"/>
    </source>
</evidence>
<dbReference type="NCBIfam" id="TIGR01144">
    <property type="entry name" value="ATP_synt_b"/>
    <property type="match status" value="1"/>
</dbReference>
<keyword evidence="2 12" id="KW-0813">Transport</keyword>
<gene>
    <name evidence="12 17" type="primary">atpF</name>
    <name evidence="17" type="ORF">CHR61_08075</name>
    <name evidence="15" type="ORF">CRH10_03885</name>
    <name evidence="18" type="ORF">DWZ89_06270</name>
    <name evidence="16" type="ORF">GKD95_02435</name>
</gene>
<evidence type="ECO:0000256" key="9">
    <source>
        <dbReference type="ARBA" id="ARBA00023310"/>
    </source>
</evidence>
<dbReference type="AlphaFoldDB" id="A0A2A7BDB5"/>
<evidence type="ECO:0000256" key="5">
    <source>
        <dbReference type="ARBA" id="ARBA00022781"/>
    </source>
</evidence>
<comment type="function">
    <text evidence="12">Component of the F(0) channel, it forms part of the peripheral stalk, linking F(1) to F(0).</text>
</comment>
<dbReference type="GO" id="GO:0046961">
    <property type="term" value="F:proton-transporting ATPase activity, rotational mechanism"/>
    <property type="evidence" value="ECO:0007669"/>
    <property type="project" value="TreeGrafter"/>
</dbReference>
<evidence type="ECO:0000313" key="17">
    <source>
        <dbReference type="EMBL" id="PDX89318.1"/>
    </source>
</evidence>
<evidence type="ECO:0000313" key="21">
    <source>
        <dbReference type="Proteomes" id="UP000261140"/>
    </source>
</evidence>
<dbReference type="CDD" id="cd06503">
    <property type="entry name" value="ATP-synt_Fo_b"/>
    <property type="match status" value="1"/>
</dbReference>
<comment type="subcellular location">
    <subcellularLocation>
        <location evidence="12">Cell membrane</location>
        <topology evidence="12">Single-pass membrane protein</topology>
    </subcellularLocation>
    <subcellularLocation>
        <location evidence="11">Endomembrane system</location>
        <topology evidence="11">Single-pass membrane protein</topology>
    </subcellularLocation>
</comment>
<proteinExistence type="inferred from homology"/>
<reference evidence="17 19" key="1">
    <citation type="journal article" date="2017" name="Front. Microbiol.">
        <title>New Insights into the Diversity of the Genus Faecalibacterium.</title>
        <authorList>
            <person name="Benevides L."/>
            <person name="Burman S."/>
            <person name="Martin R."/>
            <person name="Robert V."/>
            <person name="Thomas M."/>
            <person name="Miquel S."/>
            <person name="Chain F."/>
            <person name="Sokol H."/>
            <person name="Bermudez-Humaran L.G."/>
            <person name="Morrison M."/>
            <person name="Langella P."/>
            <person name="Azevedo V.A."/>
            <person name="Chatel J.M."/>
            <person name="Soares S."/>
        </authorList>
    </citation>
    <scope>NUCLEOTIDE SEQUENCE [LARGE SCALE GENOMIC DNA]</scope>
    <source>
        <strain evidence="17 19">AHMP21</strain>
    </source>
</reference>
<dbReference type="GeneID" id="90659559"/>
<evidence type="ECO:0000256" key="12">
    <source>
        <dbReference type="HAMAP-Rule" id="MF_01398"/>
    </source>
</evidence>